<gene>
    <name evidence="2" type="ORF">JW886_04975</name>
</gene>
<organism evidence="2 3">
    <name type="scientific">Lactococcus taiwanensis</name>
    <dbReference type="NCBI Taxonomy" id="1151742"/>
    <lineage>
        <taxon>Bacteria</taxon>
        <taxon>Bacillati</taxon>
        <taxon>Bacillota</taxon>
        <taxon>Bacilli</taxon>
        <taxon>Lactobacillales</taxon>
        <taxon>Streptococcaceae</taxon>
        <taxon>Lactococcus</taxon>
    </lineage>
</organism>
<feature type="transmembrane region" description="Helical" evidence="1">
    <location>
        <begin position="47"/>
        <end position="68"/>
    </location>
</feature>
<dbReference type="Proteomes" id="UP000663608">
    <property type="component" value="Chromosome"/>
</dbReference>
<evidence type="ECO:0000313" key="3">
    <source>
        <dbReference type="Proteomes" id="UP000663608"/>
    </source>
</evidence>
<dbReference type="EMBL" id="CP070872">
    <property type="protein sequence ID" value="QSE75837.1"/>
    <property type="molecule type" value="Genomic_DNA"/>
</dbReference>
<dbReference type="AlphaFoldDB" id="A0AA45QQK0"/>
<proteinExistence type="predicted"/>
<reference evidence="2 3" key="1">
    <citation type="submission" date="2021-02" db="EMBL/GenBank/DDBJ databases">
        <title>Complete genome sequence of Lactococcus lactis strain K_LL004.</title>
        <authorList>
            <person name="Kim H.B."/>
        </authorList>
    </citation>
    <scope>NUCLEOTIDE SEQUENCE [LARGE SCALE GENOMIC DNA]</scope>
    <source>
        <strain evidence="2 3">K_LL004</strain>
    </source>
</reference>
<keyword evidence="1" id="KW-0472">Membrane</keyword>
<dbReference type="RefSeq" id="WP_205871449.1">
    <property type="nucleotide sequence ID" value="NZ_CP070872.1"/>
</dbReference>
<keyword evidence="1" id="KW-1133">Transmembrane helix</keyword>
<name>A0AA45QQK0_9LACT</name>
<keyword evidence="3" id="KW-1185">Reference proteome</keyword>
<evidence type="ECO:0000313" key="2">
    <source>
        <dbReference type="EMBL" id="QSE75837.1"/>
    </source>
</evidence>
<protein>
    <submittedName>
        <fullName evidence="2">Uncharacterized protein</fullName>
    </submittedName>
</protein>
<dbReference type="KEGG" id="lti:JW886_04975"/>
<feature type="transmembrane region" description="Helical" evidence="1">
    <location>
        <begin position="80"/>
        <end position="106"/>
    </location>
</feature>
<accession>A0AA45QQK0</accession>
<sequence>MVETRLSDLDYCYASVELLKVLENNAYLRNERIRTFLEQRASRETRIVSLVALLFPAVLLILLFGFPGNFARELISIENFLFRMFSLLMLGLFIFIFCFLLVYHLWHLRLVEPLRKKLTHDLKKELLDDIKKIDEHTESIVQKSLFTHPRVPELYLCTEILPLLIRYFEKGLADFMKEAVYALELELKHTGHYHHLVPRVTFLQRERDYLQNRMAYLNKLLK</sequence>
<keyword evidence="1" id="KW-0812">Transmembrane</keyword>
<evidence type="ECO:0000256" key="1">
    <source>
        <dbReference type="SAM" id="Phobius"/>
    </source>
</evidence>